<dbReference type="InterPro" id="IPR043128">
    <property type="entry name" value="Rev_trsase/Diguanyl_cyclase"/>
</dbReference>
<dbReference type="PANTHER" id="PTHR37984:SF5">
    <property type="entry name" value="PROTEIN NYNRIN-LIKE"/>
    <property type="match status" value="1"/>
</dbReference>
<evidence type="ECO:0000313" key="3">
    <source>
        <dbReference type="WBParaSite" id="SSLN_0000954301-mRNA-1"/>
    </source>
</evidence>
<dbReference type="Gene3D" id="3.30.70.270">
    <property type="match status" value="1"/>
</dbReference>
<organism evidence="3">
    <name type="scientific">Schistocephalus solidus</name>
    <name type="common">Tapeworm</name>
    <dbReference type="NCBI Taxonomy" id="70667"/>
    <lineage>
        <taxon>Eukaryota</taxon>
        <taxon>Metazoa</taxon>
        <taxon>Spiralia</taxon>
        <taxon>Lophotrochozoa</taxon>
        <taxon>Platyhelminthes</taxon>
        <taxon>Cestoda</taxon>
        <taxon>Eucestoda</taxon>
        <taxon>Diphyllobothriidea</taxon>
        <taxon>Diphyllobothriidae</taxon>
        <taxon>Schistocephalus</taxon>
    </lineage>
</organism>
<dbReference type="PANTHER" id="PTHR37984">
    <property type="entry name" value="PROTEIN CBG26694"/>
    <property type="match status" value="1"/>
</dbReference>
<gene>
    <name evidence="1" type="ORF">SSLN_LOCUS9194</name>
</gene>
<keyword evidence="2" id="KW-1185">Reference proteome</keyword>
<dbReference type="OrthoDB" id="420169at2759"/>
<dbReference type="Gene3D" id="3.10.10.10">
    <property type="entry name" value="HIV Type 1 Reverse Transcriptase, subunit A, domain 1"/>
    <property type="match status" value="1"/>
</dbReference>
<dbReference type="WBParaSite" id="SSLN_0000954301-mRNA-1">
    <property type="protein sequence ID" value="SSLN_0000954301-mRNA-1"/>
    <property type="gene ID" value="SSLN_0000954301"/>
</dbReference>
<dbReference type="InterPro" id="IPR043502">
    <property type="entry name" value="DNA/RNA_pol_sf"/>
</dbReference>
<dbReference type="InterPro" id="IPR050951">
    <property type="entry name" value="Retrovirus_Pol_polyprotein"/>
</dbReference>
<accession>A0A183SY96</accession>
<reference evidence="1 2" key="2">
    <citation type="submission" date="2018-11" db="EMBL/GenBank/DDBJ databases">
        <authorList>
            <consortium name="Pathogen Informatics"/>
        </authorList>
    </citation>
    <scope>NUCLEOTIDE SEQUENCE [LARGE SCALE GENOMIC DNA]</scope>
    <source>
        <strain evidence="1 2">NST_G2</strain>
    </source>
</reference>
<name>A0A183SY96_SCHSO</name>
<dbReference type="AlphaFoldDB" id="A0A183SY96"/>
<proteinExistence type="predicted"/>
<dbReference type="SUPFAM" id="SSF56672">
    <property type="entry name" value="DNA/RNA polymerases"/>
    <property type="match status" value="1"/>
</dbReference>
<dbReference type="EMBL" id="UYSU01035089">
    <property type="protein sequence ID" value="VDL95579.1"/>
    <property type="molecule type" value="Genomic_DNA"/>
</dbReference>
<protein>
    <submittedName>
        <fullName evidence="3">Reverse transcriptase domain-containing protein</fullName>
    </submittedName>
</protein>
<dbReference type="Proteomes" id="UP000275846">
    <property type="component" value="Unassembled WGS sequence"/>
</dbReference>
<sequence length="101" mass="11097">MFTLLNSGTCFAKLDLVDANLQIEVAPESRESLTTNTHRGLLQYIRLPFCVKTAPALFQQTIDAMLFGIPGTAEYLDIIIMGRSKTECVQHSNVCGNMAST</sequence>
<evidence type="ECO:0000313" key="1">
    <source>
        <dbReference type="EMBL" id="VDL95579.1"/>
    </source>
</evidence>
<reference evidence="3" key="1">
    <citation type="submission" date="2016-06" db="UniProtKB">
        <authorList>
            <consortium name="WormBaseParasite"/>
        </authorList>
    </citation>
    <scope>IDENTIFICATION</scope>
</reference>
<dbReference type="STRING" id="70667.A0A183SY96"/>
<evidence type="ECO:0000313" key="2">
    <source>
        <dbReference type="Proteomes" id="UP000275846"/>
    </source>
</evidence>